<dbReference type="EMBL" id="FMJY01000002">
    <property type="protein sequence ID" value="SCO80012.1"/>
    <property type="molecule type" value="Genomic_DNA"/>
</dbReference>
<proteinExistence type="predicted"/>
<protein>
    <submittedName>
        <fullName evidence="2">Uncharacterized protein</fullName>
    </submittedName>
</protein>
<dbReference type="VEuPathDB" id="FungiDB:FOMG_00776"/>
<evidence type="ECO:0000313" key="3">
    <source>
        <dbReference type="Proteomes" id="UP000219369"/>
    </source>
</evidence>
<feature type="region of interest" description="Disordered" evidence="1">
    <location>
        <begin position="1"/>
        <end position="90"/>
    </location>
</feature>
<dbReference type="VEuPathDB" id="FungiDB:FOMG_00777"/>
<feature type="compositionally biased region" description="Basic and acidic residues" evidence="1">
    <location>
        <begin position="200"/>
        <end position="218"/>
    </location>
</feature>
<feature type="compositionally biased region" description="Basic and acidic residues" evidence="1">
    <location>
        <begin position="30"/>
        <end position="40"/>
    </location>
</feature>
<gene>
    <name evidence="2" type="ORF">FRV6_04225</name>
</gene>
<dbReference type="OrthoDB" id="273010at2759"/>
<organism evidence="2 3">
    <name type="scientific">Fusarium oxysporum</name>
    <name type="common">Fusarium vascular wilt</name>
    <dbReference type="NCBI Taxonomy" id="5507"/>
    <lineage>
        <taxon>Eukaryota</taxon>
        <taxon>Fungi</taxon>
        <taxon>Dikarya</taxon>
        <taxon>Ascomycota</taxon>
        <taxon>Pezizomycotina</taxon>
        <taxon>Sordariomycetes</taxon>
        <taxon>Hypocreomycetidae</taxon>
        <taxon>Hypocreales</taxon>
        <taxon>Nectriaceae</taxon>
        <taxon>Fusarium</taxon>
        <taxon>Fusarium oxysporum species complex</taxon>
    </lineage>
</organism>
<feature type="compositionally biased region" description="Polar residues" evidence="1">
    <location>
        <begin position="151"/>
        <end position="160"/>
    </location>
</feature>
<dbReference type="Proteomes" id="UP000219369">
    <property type="component" value="Unassembled WGS sequence"/>
</dbReference>
<feature type="region of interest" description="Disordered" evidence="1">
    <location>
        <begin position="318"/>
        <end position="354"/>
    </location>
</feature>
<sequence length="354" mass="39866">MHYNGETDWMDDFESDSAASGSGKQHKNCPTRDTRPRRDISSSSEYLSKDDSLSSKDARPDVSPLHMSEVGIPAPPKKVSHSTLRGQLSETEADACPAPLHSHATDVFSNNSVAQGRQNVNDELVEAISRNIAQQLHMLSIKDTTVRGRSDTQQQLSRTSDSLKNESRTSSQREALNRFTQELQRYAEQLSVDDVSPSTPEKDILDKDKAKVSSDRRTKYGSSSISPNHVTVCSRGFSGRKIGRPNVPKRTSSIRSLRAANQDYDQDRVLDRDVLRGLHIASSAACNEQIDSFIHEKTGLHIRQFLADLMPLESLGNEPVRESKEERSRRRRADIREVKRRARKSRQMRERAMV</sequence>
<feature type="compositionally biased region" description="Basic and acidic residues" evidence="1">
    <location>
        <begin position="47"/>
        <end position="60"/>
    </location>
</feature>
<feature type="compositionally biased region" description="Basic residues" evidence="1">
    <location>
        <begin position="329"/>
        <end position="346"/>
    </location>
</feature>
<dbReference type="VEuPathDB" id="FungiDB:FOIG_00594"/>
<evidence type="ECO:0000256" key="1">
    <source>
        <dbReference type="SAM" id="MobiDB-lite"/>
    </source>
</evidence>
<accession>A0A2H3SUC9</accession>
<feature type="region of interest" description="Disordered" evidence="1">
    <location>
        <begin position="144"/>
        <end position="173"/>
    </location>
</feature>
<dbReference type="VEuPathDB" id="FungiDB:FOXG_17811"/>
<dbReference type="VEuPathDB" id="FungiDB:FOXG_00127"/>
<feature type="region of interest" description="Disordered" evidence="1">
    <location>
        <begin position="189"/>
        <end position="225"/>
    </location>
</feature>
<dbReference type="VEuPathDB" id="FungiDB:FOZG_00773"/>
<dbReference type="AlphaFoldDB" id="A0A2H3SUC9"/>
<reference evidence="3" key="1">
    <citation type="submission" date="2016-09" db="EMBL/GenBank/DDBJ databases">
        <authorList>
            <person name="Guldener U."/>
        </authorList>
    </citation>
    <scope>NUCLEOTIDE SEQUENCE [LARGE SCALE GENOMIC DNA]</scope>
    <source>
        <strain evidence="3">V64-1</strain>
    </source>
</reference>
<name>A0A2H3SUC9_FUSOX</name>
<feature type="compositionally biased region" description="Polar residues" evidence="1">
    <location>
        <begin position="81"/>
        <end position="90"/>
    </location>
</feature>
<dbReference type="VEuPathDB" id="FungiDB:FOC1_g10015406"/>
<feature type="compositionally biased region" description="Basic and acidic residues" evidence="1">
    <location>
        <begin position="319"/>
        <end position="328"/>
    </location>
</feature>
<evidence type="ECO:0000313" key="2">
    <source>
        <dbReference type="EMBL" id="SCO80012.1"/>
    </source>
</evidence>